<keyword evidence="16" id="KW-1185">Reference proteome</keyword>
<reference evidence="17" key="2">
    <citation type="submission" date="2015-08" db="UniProtKB">
        <authorList>
            <consortium name="WormBaseParasite"/>
        </authorList>
    </citation>
    <scope>IDENTIFICATION</scope>
</reference>
<keyword evidence="10" id="KW-0325">Glycoprotein</keyword>
<dbReference type="PANTHER" id="PTHR11690">
    <property type="entry name" value="AMILORIDE-SENSITIVE SODIUM CHANNEL-RELATED"/>
    <property type="match status" value="1"/>
</dbReference>
<proteinExistence type="inferred from homology"/>
<dbReference type="AlphaFoldDB" id="A0A0K0FYC6"/>
<evidence type="ECO:0000256" key="6">
    <source>
        <dbReference type="ARBA" id="ARBA00022989"/>
    </source>
</evidence>
<evidence type="ECO:0000256" key="11">
    <source>
        <dbReference type="ARBA" id="ARBA00023201"/>
    </source>
</evidence>
<dbReference type="FunFam" id="1.10.287.770:FF:000001">
    <property type="entry name" value="Acid-sensing ion channel subunit 1"/>
    <property type="match status" value="1"/>
</dbReference>
<evidence type="ECO:0000256" key="2">
    <source>
        <dbReference type="ARBA" id="ARBA00007193"/>
    </source>
</evidence>
<evidence type="ECO:0000256" key="4">
    <source>
        <dbReference type="ARBA" id="ARBA00022461"/>
    </source>
</evidence>
<reference evidence="16" key="1">
    <citation type="submission" date="2014-07" db="EMBL/GenBank/DDBJ databases">
        <authorList>
            <person name="Martin A.A"/>
            <person name="De Silva N."/>
        </authorList>
    </citation>
    <scope>NUCLEOTIDE SEQUENCE</scope>
</reference>
<dbReference type="InterPro" id="IPR020903">
    <property type="entry name" value="ENaC_CS"/>
</dbReference>
<keyword evidence="6 15" id="KW-1133">Transmembrane helix</keyword>
<dbReference type="GO" id="GO:0015280">
    <property type="term" value="F:ligand-gated sodium channel activity"/>
    <property type="evidence" value="ECO:0007669"/>
    <property type="project" value="TreeGrafter"/>
</dbReference>
<feature type="region of interest" description="Disordered" evidence="14">
    <location>
        <begin position="28"/>
        <end position="47"/>
    </location>
</feature>
<evidence type="ECO:0000256" key="12">
    <source>
        <dbReference type="ARBA" id="ARBA00023303"/>
    </source>
</evidence>
<keyword evidence="11 13" id="KW-0739">Sodium transport</keyword>
<evidence type="ECO:0000256" key="9">
    <source>
        <dbReference type="ARBA" id="ARBA00023136"/>
    </source>
</evidence>
<dbReference type="PRINTS" id="PR01078">
    <property type="entry name" value="AMINACHANNEL"/>
</dbReference>
<comment type="subcellular location">
    <subcellularLocation>
        <location evidence="1">Membrane</location>
        <topology evidence="1">Multi-pass membrane protein</topology>
    </subcellularLocation>
</comment>
<comment type="similarity">
    <text evidence="2 13">Belongs to the amiloride-sensitive sodium channel (TC 1.A.6) family.</text>
</comment>
<evidence type="ECO:0000256" key="1">
    <source>
        <dbReference type="ARBA" id="ARBA00004141"/>
    </source>
</evidence>
<keyword evidence="12 13" id="KW-0407">Ion channel</keyword>
<dbReference type="NCBIfam" id="TIGR00867">
    <property type="entry name" value="deg-1"/>
    <property type="match status" value="1"/>
</dbReference>
<keyword evidence="5 13" id="KW-0812">Transmembrane</keyword>
<evidence type="ECO:0000256" key="13">
    <source>
        <dbReference type="RuleBase" id="RU000679"/>
    </source>
</evidence>
<sequence length="792" mass="89588">MNSKITSEDLLNSLSKRNRINDDKIASNRISDSENGNGKCKNSDETDNLSVMSDTITIKKIRNGTSMMDREKNEFINETGYLKRNANDNVYSNSNILDASRLKSMNSGNHKDSNLLFPIPDHSHSSGNCSPNLRSKRNSILIMKEKVIETSKDIGHTFKDVAGRTVRNEVIKFGGSTSAHGLPLLQFDSAKFPAITICNLNAFKKHLAKTVPELQETLQAFKQAVSYSKGASNHLQDDIKLRNKRNSFRYVQYEPVISDCECPVYVTKTKEGELNECLQKDGVPSSNSSTCICNFDRQDDSIWPCYKKSTWRKDFCPECNDIGYCNLPDTNGTKKLPCLCQNNVGYCLLQPDRIKKVWEIKGTAVPSEDSPYRDDFLKQLKELGYENTTDEVAITTKTKEKLVLTMSGLPVQRRIALGYGKSEFIKMCSFNGNQCDIVKDFKLHVDPAFGNCYTFNYNQNKSKIFYSSRAGPSYGLRMMLYVNSSDYLPTTEATGVRIAIHDQSVWPFPDTFGYSAPTGAISSFGLSLRKFRRLGPPYGDCVEANETLPNDYIFKNNAYEPEGCYRSCYQSRIIQKCNCGDPRYPVSSNKTKYCDILDVVERQCLLHEGTKFTKNNDCKCRHPCQQNVWTTTYSAAKWPSGSFKVGSCNKSLEDCINHYSTHAAMVEIYYEQMSYEKLQESESYLFVNLISDIGGQAGLWLGASVITICEITFFLLRLLTVYCRKPIISAKNESEVIGRKSKWSPGDINLYDTDESDFFAGIRHQKRDSVVISNHTSTTDENSSYRSRKNEI</sequence>
<evidence type="ECO:0000256" key="15">
    <source>
        <dbReference type="SAM" id="Phobius"/>
    </source>
</evidence>
<organism evidence="16 17">
    <name type="scientific">Strongyloides venezuelensis</name>
    <name type="common">Threadworm</name>
    <dbReference type="NCBI Taxonomy" id="75913"/>
    <lineage>
        <taxon>Eukaryota</taxon>
        <taxon>Metazoa</taxon>
        <taxon>Ecdysozoa</taxon>
        <taxon>Nematoda</taxon>
        <taxon>Chromadorea</taxon>
        <taxon>Rhabditida</taxon>
        <taxon>Tylenchina</taxon>
        <taxon>Panagrolaimomorpha</taxon>
        <taxon>Strongyloidoidea</taxon>
        <taxon>Strongyloididae</taxon>
        <taxon>Strongyloides</taxon>
    </lineage>
</organism>
<accession>A0A0K0FYC6</accession>
<dbReference type="InterPro" id="IPR001873">
    <property type="entry name" value="ENaC"/>
</dbReference>
<keyword evidence="9 15" id="KW-0472">Membrane</keyword>
<evidence type="ECO:0000313" key="16">
    <source>
        <dbReference type="Proteomes" id="UP000035680"/>
    </source>
</evidence>
<evidence type="ECO:0000256" key="3">
    <source>
        <dbReference type="ARBA" id="ARBA00022448"/>
    </source>
</evidence>
<keyword evidence="3 13" id="KW-0813">Transport</keyword>
<dbReference type="InterPro" id="IPR004726">
    <property type="entry name" value="Deg-1"/>
</dbReference>
<evidence type="ECO:0000313" key="17">
    <source>
        <dbReference type="WBParaSite" id="SVE_1745200.1"/>
    </source>
</evidence>
<evidence type="ECO:0000256" key="5">
    <source>
        <dbReference type="ARBA" id="ARBA00022692"/>
    </source>
</evidence>
<dbReference type="Gene3D" id="2.60.470.10">
    <property type="entry name" value="Acid-sensing ion channels like domains"/>
    <property type="match status" value="1"/>
</dbReference>
<keyword evidence="4 13" id="KW-0894">Sodium channel</keyword>
<dbReference type="PANTHER" id="PTHR11690:SF248">
    <property type="entry name" value="PICKPOCKET 17, ISOFORM A"/>
    <property type="match status" value="1"/>
</dbReference>
<evidence type="ECO:0000256" key="8">
    <source>
        <dbReference type="ARBA" id="ARBA00023065"/>
    </source>
</evidence>
<dbReference type="Pfam" id="PF00858">
    <property type="entry name" value="ASC"/>
    <property type="match status" value="1"/>
</dbReference>
<keyword evidence="8 13" id="KW-0406">Ion transport</keyword>
<evidence type="ECO:0000256" key="7">
    <source>
        <dbReference type="ARBA" id="ARBA00023053"/>
    </source>
</evidence>
<name>A0A0K0FYC6_STRVS</name>
<dbReference type="PROSITE" id="PS01206">
    <property type="entry name" value="ASC"/>
    <property type="match status" value="1"/>
</dbReference>
<protein>
    <submittedName>
        <fullName evidence="17">Degenerin del-1 (inferred by orthology to a C. elegans protein)</fullName>
    </submittedName>
</protein>
<evidence type="ECO:0000256" key="10">
    <source>
        <dbReference type="ARBA" id="ARBA00023180"/>
    </source>
</evidence>
<feature type="transmembrane region" description="Helical" evidence="15">
    <location>
        <begin position="697"/>
        <end position="719"/>
    </location>
</feature>
<dbReference type="WBParaSite" id="SVE_1745200.1">
    <property type="protein sequence ID" value="SVE_1745200.1"/>
    <property type="gene ID" value="SVE_1745200"/>
</dbReference>
<dbReference type="STRING" id="75913.A0A0K0FYC6"/>
<dbReference type="Proteomes" id="UP000035680">
    <property type="component" value="Unassembled WGS sequence"/>
</dbReference>
<evidence type="ECO:0000256" key="14">
    <source>
        <dbReference type="SAM" id="MobiDB-lite"/>
    </source>
</evidence>
<dbReference type="GO" id="GO:0005886">
    <property type="term" value="C:plasma membrane"/>
    <property type="evidence" value="ECO:0007669"/>
    <property type="project" value="TreeGrafter"/>
</dbReference>
<dbReference type="Gene3D" id="1.10.287.770">
    <property type="entry name" value="YojJ-like"/>
    <property type="match status" value="1"/>
</dbReference>
<keyword evidence="7" id="KW-0915">Sodium</keyword>